<dbReference type="AlphaFoldDB" id="I4GQQ0"/>
<comment type="caution">
    <text evidence="3">The sequence shown here is derived from an EMBL/GenBank/DDBJ whole genome shotgun (WGS) entry which is preliminary data.</text>
</comment>
<evidence type="ECO:0000256" key="1">
    <source>
        <dbReference type="SAM" id="SignalP"/>
    </source>
</evidence>
<protein>
    <recommendedName>
        <fullName evidence="2">Ice-binding protein C-terminal domain-containing protein</fullName>
    </recommendedName>
</protein>
<evidence type="ECO:0000313" key="4">
    <source>
        <dbReference type="Proteomes" id="UP000003273"/>
    </source>
</evidence>
<accession>I4GQQ0</accession>
<feature type="domain" description="Ice-binding protein C-terminal" evidence="2">
    <location>
        <begin position="186"/>
        <end position="206"/>
    </location>
</feature>
<name>I4GQQ0_MICAE</name>
<gene>
    <name evidence="3" type="ORF">MICAE_1100022</name>
</gene>
<sequence>MKKLPVIASGVALSTCFIAVPEANASLITHTAQSFTGTITPAFGPLASPVGTFYIGSGVDYSFGNVEGVFSDPPLAFCGINTSNICDLVTAVDAQIVLPNTTTQGLTNFLSLEAGFAAEGSLTLTAFDHALNPIASATNGLPLGPNGRTTITIDRGSVFDIAFFSVSGGDTFGVDEVTIGSPISKAVPEPASVLGLLAIGALGAGSALTRKLLK</sequence>
<dbReference type="Pfam" id="PF07589">
    <property type="entry name" value="PEP-CTERM"/>
    <property type="match status" value="1"/>
</dbReference>
<evidence type="ECO:0000313" key="3">
    <source>
        <dbReference type="EMBL" id="CCI12124.1"/>
    </source>
</evidence>
<organism evidence="3 4">
    <name type="scientific">Microcystis aeruginosa PCC 9806</name>
    <dbReference type="NCBI Taxonomy" id="1160282"/>
    <lineage>
        <taxon>Bacteria</taxon>
        <taxon>Bacillati</taxon>
        <taxon>Cyanobacteriota</taxon>
        <taxon>Cyanophyceae</taxon>
        <taxon>Oscillatoriophycideae</taxon>
        <taxon>Chroococcales</taxon>
        <taxon>Microcystaceae</taxon>
        <taxon>Microcystis</taxon>
    </lineage>
</organism>
<dbReference type="HOGENOM" id="CLU_1045142_0_0_3"/>
<feature type="signal peptide" evidence="1">
    <location>
        <begin position="1"/>
        <end position="25"/>
    </location>
</feature>
<dbReference type="InterPro" id="IPR013424">
    <property type="entry name" value="Ice-binding_C"/>
</dbReference>
<reference evidence="3 4" key="1">
    <citation type="submission" date="2012-04" db="EMBL/GenBank/DDBJ databases">
        <authorList>
            <person name="Genoscope - CEA"/>
        </authorList>
    </citation>
    <scope>NUCLEOTIDE SEQUENCE [LARGE SCALE GENOMIC DNA]</scope>
    <source>
        <strain evidence="3 4">9806</strain>
    </source>
</reference>
<keyword evidence="1" id="KW-0732">Signal</keyword>
<dbReference type="Proteomes" id="UP000003273">
    <property type="component" value="Unassembled WGS sequence"/>
</dbReference>
<dbReference type="NCBIfam" id="TIGR02595">
    <property type="entry name" value="PEP_CTERM"/>
    <property type="match status" value="1"/>
</dbReference>
<dbReference type="EMBL" id="CAIL01000014">
    <property type="protein sequence ID" value="CCI12124.1"/>
    <property type="molecule type" value="Genomic_DNA"/>
</dbReference>
<proteinExistence type="predicted"/>
<evidence type="ECO:0000259" key="2">
    <source>
        <dbReference type="Pfam" id="PF07589"/>
    </source>
</evidence>
<feature type="chain" id="PRO_5003689828" description="Ice-binding protein C-terminal domain-containing protein" evidence="1">
    <location>
        <begin position="26"/>
        <end position="214"/>
    </location>
</feature>